<feature type="compositionally biased region" description="Polar residues" evidence="1">
    <location>
        <begin position="20"/>
        <end position="38"/>
    </location>
</feature>
<feature type="region of interest" description="Disordered" evidence="1">
    <location>
        <begin position="20"/>
        <end position="49"/>
    </location>
</feature>
<dbReference type="AlphaFoldDB" id="A0AAE0SR70"/>
<organism evidence="2 3">
    <name type="scientific">Potamilus streckersoni</name>
    <dbReference type="NCBI Taxonomy" id="2493646"/>
    <lineage>
        <taxon>Eukaryota</taxon>
        <taxon>Metazoa</taxon>
        <taxon>Spiralia</taxon>
        <taxon>Lophotrochozoa</taxon>
        <taxon>Mollusca</taxon>
        <taxon>Bivalvia</taxon>
        <taxon>Autobranchia</taxon>
        <taxon>Heteroconchia</taxon>
        <taxon>Palaeoheterodonta</taxon>
        <taxon>Unionida</taxon>
        <taxon>Unionoidea</taxon>
        <taxon>Unionidae</taxon>
        <taxon>Ambleminae</taxon>
        <taxon>Lampsilini</taxon>
        <taxon>Potamilus</taxon>
    </lineage>
</organism>
<accession>A0AAE0SR70</accession>
<evidence type="ECO:0000313" key="2">
    <source>
        <dbReference type="EMBL" id="KAK3596299.1"/>
    </source>
</evidence>
<reference evidence="2" key="1">
    <citation type="journal article" date="2021" name="Genome Biol. Evol.">
        <title>A High-Quality Reference Genome for a Parasitic Bivalve with Doubly Uniparental Inheritance (Bivalvia: Unionida).</title>
        <authorList>
            <person name="Smith C.H."/>
        </authorList>
    </citation>
    <scope>NUCLEOTIDE SEQUENCE</scope>
    <source>
        <strain evidence="2">CHS0354</strain>
    </source>
</reference>
<evidence type="ECO:0000313" key="3">
    <source>
        <dbReference type="Proteomes" id="UP001195483"/>
    </source>
</evidence>
<keyword evidence="3" id="KW-1185">Reference proteome</keyword>
<dbReference type="EMBL" id="JAEAOA010000624">
    <property type="protein sequence ID" value="KAK3596299.1"/>
    <property type="molecule type" value="Genomic_DNA"/>
</dbReference>
<gene>
    <name evidence="2" type="ORF">CHS0354_009795</name>
</gene>
<dbReference type="Proteomes" id="UP001195483">
    <property type="component" value="Unassembled WGS sequence"/>
</dbReference>
<reference evidence="2" key="3">
    <citation type="submission" date="2023-05" db="EMBL/GenBank/DDBJ databases">
        <authorList>
            <person name="Smith C.H."/>
        </authorList>
    </citation>
    <scope>NUCLEOTIDE SEQUENCE</scope>
    <source>
        <strain evidence="2">CHS0354</strain>
        <tissue evidence="2">Mantle</tissue>
    </source>
</reference>
<proteinExistence type="predicted"/>
<reference evidence="2" key="2">
    <citation type="journal article" date="2021" name="Genome Biol. Evol.">
        <title>Developing a high-quality reference genome for a parasitic bivalve with doubly uniparental inheritance (Bivalvia: Unionida).</title>
        <authorList>
            <person name="Smith C.H."/>
        </authorList>
    </citation>
    <scope>NUCLEOTIDE SEQUENCE</scope>
    <source>
        <strain evidence="2">CHS0354</strain>
        <tissue evidence="2">Mantle</tissue>
    </source>
</reference>
<comment type="caution">
    <text evidence="2">The sequence shown here is derived from an EMBL/GenBank/DDBJ whole genome shotgun (WGS) entry which is preliminary data.</text>
</comment>
<protein>
    <submittedName>
        <fullName evidence="2">Uncharacterized protein</fullName>
    </submittedName>
</protein>
<evidence type="ECO:0000256" key="1">
    <source>
        <dbReference type="SAM" id="MobiDB-lite"/>
    </source>
</evidence>
<sequence length="261" mass="28843">MTITLTELKSTDGELYVTTRKSISSTKPSTTVSDTVHSPPSKDNGDINHELPKVRSTREQEMVVFDEAGNGLQMLSESGKEICRAGSKGMQIDDSVLTERKLGEDKMGIESIFPKSKQSCNSSVTPFTKGQKIQIKVFENRLESNTGRIVLSTFSKDEKETKPNSQTVEGNEQNIYKKRDDLSDTCTGKNDNEILLNPLNPPTKQSSESNYTCKAVSISGTQQRIGFAQPFNYMAVSPDKVCDASNSAKTTRVKYTSDQIF</sequence>
<name>A0AAE0SR70_9BIVA</name>